<dbReference type="InterPro" id="IPR043917">
    <property type="entry name" value="DUF5753"/>
</dbReference>
<evidence type="ECO:0000313" key="2">
    <source>
        <dbReference type="EMBL" id="MBB5823752.1"/>
    </source>
</evidence>
<dbReference type="AlphaFoldDB" id="A0A7W9MJY0"/>
<dbReference type="SUPFAM" id="SSF47413">
    <property type="entry name" value="lambda repressor-like DNA-binding domains"/>
    <property type="match status" value="1"/>
</dbReference>
<keyword evidence="3" id="KW-1185">Reference proteome</keyword>
<dbReference type="RefSeq" id="WP_184854806.1">
    <property type="nucleotide sequence ID" value="NZ_JACHMP010000002.1"/>
</dbReference>
<dbReference type="Gene3D" id="1.10.260.40">
    <property type="entry name" value="lambda repressor-like DNA-binding domains"/>
    <property type="match status" value="1"/>
</dbReference>
<gene>
    <name evidence="2" type="ORF">F4562_006901</name>
</gene>
<evidence type="ECO:0000313" key="3">
    <source>
        <dbReference type="Proteomes" id="UP000540685"/>
    </source>
</evidence>
<dbReference type="SMART" id="SM00530">
    <property type="entry name" value="HTH_XRE"/>
    <property type="match status" value="1"/>
</dbReference>
<proteinExistence type="predicted"/>
<comment type="caution">
    <text evidence="2">The sequence shown here is derived from an EMBL/GenBank/DDBJ whole genome shotgun (WGS) entry which is preliminary data.</text>
</comment>
<dbReference type="GO" id="GO:0003677">
    <property type="term" value="F:DNA binding"/>
    <property type="evidence" value="ECO:0007669"/>
    <property type="project" value="InterPro"/>
</dbReference>
<evidence type="ECO:0000259" key="1">
    <source>
        <dbReference type="PROSITE" id="PS50943"/>
    </source>
</evidence>
<dbReference type="Proteomes" id="UP000540685">
    <property type="component" value="Unassembled WGS sequence"/>
</dbReference>
<dbReference type="InterPro" id="IPR001387">
    <property type="entry name" value="Cro/C1-type_HTH"/>
</dbReference>
<sequence length="282" mass="31749">MTGSPTVKLRRLSAELIRLRKKAGLTVEEVTTRLGWSKGRLTKWETNQWTRPDLVLIRALLDLYGVTDNAVREAILDLARQSREKGWWAKYTDVFRGDLPGFEADATQIRTYEALYVPGLLQTSGYAAAVFRAGQVLDEVSVKRRVEVRMVRQDVLKREKPPEFYALIDEAALRKMVGGPEVMAEQLRHLIEVAAEPHITIQILPDAIGAHAAMPGPFTILDFGTALDPSVVYLETATDSLHLEKPEELQAYNRIFTQAVAFSQTPEESVRYLATLVDQLKM</sequence>
<protein>
    <submittedName>
        <fullName evidence="2">Transcriptional regulator with XRE-family HTH domain</fullName>
    </submittedName>
</protein>
<dbReference type="PROSITE" id="PS50943">
    <property type="entry name" value="HTH_CROC1"/>
    <property type="match status" value="1"/>
</dbReference>
<organism evidence="2 3">
    <name type="scientific">Streptosporangium becharense</name>
    <dbReference type="NCBI Taxonomy" id="1816182"/>
    <lineage>
        <taxon>Bacteria</taxon>
        <taxon>Bacillati</taxon>
        <taxon>Actinomycetota</taxon>
        <taxon>Actinomycetes</taxon>
        <taxon>Streptosporangiales</taxon>
        <taxon>Streptosporangiaceae</taxon>
        <taxon>Streptosporangium</taxon>
    </lineage>
</organism>
<dbReference type="InterPro" id="IPR010982">
    <property type="entry name" value="Lambda_DNA-bd_dom_sf"/>
</dbReference>
<reference evidence="2 3" key="1">
    <citation type="submission" date="2020-08" db="EMBL/GenBank/DDBJ databases">
        <title>Sequencing the genomes of 1000 actinobacteria strains.</title>
        <authorList>
            <person name="Klenk H.-P."/>
        </authorList>
    </citation>
    <scope>NUCLEOTIDE SEQUENCE [LARGE SCALE GENOMIC DNA]</scope>
    <source>
        <strain evidence="2 3">DSM 46887</strain>
    </source>
</reference>
<accession>A0A7W9MJY0</accession>
<dbReference type="Pfam" id="PF19054">
    <property type="entry name" value="DUF5753"/>
    <property type="match status" value="1"/>
</dbReference>
<dbReference type="EMBL" id="JACHMP010000002">
    <property type="protein sequence ID" value="MBB5823752.1"/>
    <property type="molecule type" value="Genomic_DNA"/>
</dbReference>
<feature type="domain" description="HTH cro/C1-type" evidence="1">
    <location>
        <begin position="16"/>
        <end position="71"/>
    </location>
</feature>
<dbReference type="Pfam" id="PF13560">
    <property type="entry name" value="HTH_31"/>
    <property type="match status" value="1"/>
</dbReference>
<name>A0A7W9MJY0_9ACTN</name>
<dbReference type="CDD" id="cd00093">
    <property type="entry name" value="HTH_XRE"/>
    <property type="match status" value="1"/>
</dbReference>